<protein>
    <submittedName>
        <fullName evidence="1">Uncharacterized protein</fullName>
    </submittedName>
</protein>
<gene>
    <name evidence="1" type="ORF">g.17670</name>
</gene>
<organism evidence="1">
    <name type="scientific">Pectinophora gossypiella</name>
    <name type="common">Cotton pink bollworm</name>
    <name type="synonym">Depressaria gossypiella</name>
    <dbReference type="NCBI Taxonomy" id="13191"/>
    <lineage>
        <taxon>Eukaryota</taxon>
        <taxon>Metazoa</taxon>
        <taxon>Ecdysozoa</taxon>
        <taxon>Arthropoda</taxon>
        <taxon>Hexapoda</taxon>
        <taxon>Insecta</taxon>
        <taxon>Pterygota</taxon>
        <taxon>Neoptera</taxon>
        <taxon>Endopterygota</taxon>
        <taxon>Lepidoptera</taxon>
        <taxon>Glossata</taxon>
        <taxon>Ditrysia</taxon>
        <taxon>Gelechioidea</taxon>
        <taxon>Gelechiidae</taxon>
        <taxon>Apatetrinae</taxon>
        <taxon>Pectinophora</taxon>
    </lineage>
</organism>
<evidence type="ECO:0000313" key="1">
    <source>
        <dbReference type="EMBL" id="JAT86450.1"/>
    </source>
</evidence>
<dbReference type="EMBL" id="GDQN01004604">
    <property type="protein sequence ID" value="JAT86450.1"/>
    <property type="molecule type" value="Transcribed_RNA"/>
</dbReference>
<accession>A0A1E1WHI1</accession>
<feature type="non-terminal residue" evidence="1">
    <location>
        <position position="104"/>
    </location>
</feature>
<proteinExistence type="predicted"/>
<name>A0A1E1WHI1_PECGO</name>
<sequence length="104" mass="12298">MEQGGNLYERQLEIKQKIESLYTNFKKDGAERKSKVDYFKKRSETLVQLWTEFESNHEQLCKSESRTHPYFVTICHEKARDTFLELTTLLNEGYKKLAKPCDAS</sequence>
<dbReference type="AlphaFoldDB" id="A0A1E1WHI1"/>
<reference evidence="1" key="1">
    <citation type="submission" date="2015-09" db="EMBL/GenBank/DDBJ databases">
        <title>De novo assembly of Pectinophora gossypiella (Pink Bollworm) gut transcriptome.</title>
        <authorList>
            <person name="Tassone E.E."/>
        </authorList>
    </citation>
    <scope>NUCLEOTIDE SEQUENCE</scope>
</reference>